<sequence>MNKSKSLFSAIALVTLISSCTSSDDACEDITLATEQIQECQALHSRIINFKGDVITRTELDRRYQQDCIDIRYYRDEKQPAICGNKAKVDEIRKSAQAEAEAQQ</sequence>
<evidence type="ECO:0000313" key="2">
    <source>
        <dbReference type="Proteomes" id="UP000815846"/>
    </source>
</evidence>
<comment type="caution">
    <text evidence="1">The sequence shown here is derived from an EMBL/GenBank/DDBJ whole genome shotgun (WGS) entry which is preliminary data.</text>
</comment>
<keyword evidence="2" id="KW-1185">Reference proteome</keyword>
<dbReference type="EMBL" id="PJAI02000006">
    <property type="protein sequence ID" value="TYK66037.1"/>
    <property type="molecule type" value="Genomic_DNA"/>
</dbReference>
<proteinExistence type="predicted"/>
<dbReference type="PROSITE" id="PS51257">
    <property type="entry name" value="PROKAR_LIPOPROTEIN"/>
    <property type="match status" value="1"/>
</dbReference>
<gene>
    <name evidence="1" type="ORF">CWS31_007140</name>
</gene>
<evidence type="ECO:0000313" key="1">
    <source>
        <dbReference type="EMBL" id="TYK66037.1"/>
    </source>
</evidence>
<organism evidence="1 2">
    <name type="scientific">Colwellia echini</name>
    <dbReference type="NCBI Taxonomy" id="1982103"/>
    <lineage>
        <taxon>Bacteria</taxon>
        <taxon>Pseudomonadati</taxon>
        <taxon>Pseudomonadota</taxon>
        <taxon>Gammaproteobacteria</taxon>
        <taxon>Alteromonadales</taxon>
        <taxon>Colwelliaceae</taxon>
        <taxon>Colwellia</taxon>
    </lineage>
</organism>
<accession>A0ABY3MYF4</accession>
<evidence type="ECO:0008006" key="3">
    <source>
        <dbReference type="Google" id="ProtNLM"/>
    </source>
</evidence>
<protein>
    <recommendedName>
        <fullName evidence="3">Lipoprotein</fullName>
    </recommendedName>
</protein>
<dbReference type="RefSeq" id="WP_101345455.1">
    <property type="nucleotide sequence ID" value="NZ_PJAI02000006.1"/>
</dbReference>
<dbReference type="Proteomes" id="UP000815846">
    <property type="component" value="Unassembled WGS sequence"/>
</dbReference>
<name>A0ABY3MYF4_9GAMM</name>
<reference evidence="1 2" key="1">
    <citation type="submission" date="2019-08" db="EMBL/GenBank/DDBJ databases">
        <title>Microbe sample from Colwellia echini.</title>
        <authorList>
            <person name="Christiansen L."/>
            <person name="Pathiraja D."/>
            <person name="Schultz-Johansen M."/>
            <person name="Choi I.-G."/>
            <person name="Stougaard P."/>
        </authorList>
    </citation>
    <scope>NUCLEOTIDE SEQUENCE [LARGE SCALE GENOMIC DNA]</scope>
    <source>
        <strain evidence="1 2">A3</strain>
    </source>
</reference>